<dbReference type="Pfam" id="PF00225">
    <property type="entry name" value="Kinesin"/>
    <property type="match status" value="2"/>
</dbReference>
<dbReference type="GO" id="GO:0008017">
    <property type="term" value="F:microtubule binding"/>
    <property type="evidence" value="ECO:0007669"/>
    <property type="project" value="InterPro"/>
</dbReference>
<comment type="similarity">
    <text evidence="6">Belongs to the TRAFAC class myosin-kinesin ATPase superfamily. Kinesin family.</text>
</comment>
<evidence type="ECO:0000256" key="8">
    <source>
        <dbReference type="SAM" id="MobiDB-lite"/>
    </source>
</evidence>
<evidence type="ECO:0000256" key="3">
    <source>
        <dbReference type="ARBA" id="ARBA00022741"/>
    </source>
</evidence>
<comment type="caution">
    <text evidence="10">The sequence shown here is derived from an EMBL/GenBank/DDBJ whole genome shotgun (WGS) entry which is preliminary data.</text>
</comment>
<proteinExistence type="inferred from homology"/>
<dbReference type="GeneID" id="26902266"/>
<dbReference type="GO" id="GO:0005875">
    <property type="term" value="C:microtubule associated complex"/>
    <property type="evidence" value="ECO:0007669"/>
    <property type="project" value="TreeGrafter"/>
</dbReference>
<dbReference type="GO" id="GO:0003777">
    <property type="term" value="F:microtubule motor activity"/>
    <property type="evidence" value="ECO:0007669"/>
    <property type="project" value="InterPro"/>
</dbReference>
<dbReference type="GO" id="GO:0007018">
    <property type="term" value="P:microtubule-based movement"/>
    <property type="evidence" value="ECO:0007669"/>
    <property type="project" value="InterPro"/>
</dbReference>
<keyword evidence="3 6" id="KW-0547">Nucleotide-binding</keyword>
<feature type="coiled-coil region" evidence="7">
    <location>
        <begin position="813"/>
        <end position="861"/>
    </location>
</feature>
<dbReference type="InterPro" id="IPR027417">
    <property type="entry name" value="P-loop_NTPase"/>
</dbReference>
<comment type="subcellular location">
    <subcellularLocation>
        <location evidence="1">Cytoplasm</location>
    </subcellularLocation>
</comment>
<dbReference type="Gene3D" id="3.40.850.10">
    <property type="entry name" value="Kinesin motor domain"/>
    <property type="match status" value="1"/>
</dbReference>
<evidence type="ECO:0000256" key="4">
    <source>
        <dbReference type="ARBA" id="ARBA00022840"/>
    </source>
</evidence>
<evidence type="ECO:0000256" key="1">
    <source>
        <dbReference type="ARBA" id="ARBA00004496"/>
    </source>
</evidence>
<dbReference type="VEuPathDB" id="TriTrypDB:LpyrH10_03_1220"/>
<dbReference type="GO" id="GO:0051231">
    <property type="term" value="P:spindle elongation"/>
    <property type="evidence" value="ECO:0007669"/>
    <property type="project" value="TreeGrafter"/>
</dbReference>
<dbReference type="GO" id="GO:0005737">
    <property type="term" value="C:cytoplasm"/>
    <property type="evidence" value="ECO:0007669"/>
    <property type="project" value="UniProtKB-SubCell"/>
</dbReference>
<keyword evidence="11" id="KW-1185">Reference proteome</keyword>
<feature type="region of interest" description="Disordered" evidence="8">
    <location>
        <begin position="409"/>
        <end position="449"/>
    </location>
</feature>
<dbReference type="PROSITE" id="PS50067">
    <property type="entry name" value="KINESIN_MOTOR_2"/>
    <property type="match status" value="1"/>
</dbReference>
<gene>
    <name evidence="10" type="ORF">ABB37_01971</name>
</gene>
<keyword evidence="2" id="KW-0963">Cytoplasm</keyword>
<dbReference type="InterPro" id="IPR036961">
    <property type="entry name" value="Kinesin_motor_dom_sf"/>
</dbReference>
<dbReference type="PANTHER" id="PTHR47969:SF15">
    <property type="entry name" value="CHROMOSOME-ASSOCIATED KINESIN KIF4A-RELATED"/>
    <property type="match status" value="1"/>
</dbReference>
<feature type="region of interest" description="Disordered" evidence="8">
    <location>
        <begin position="146"/>
        <end position="195"/>
    </location>
</feature>
<name>A0A0M9G6Y0_LEPPY</name>
<evidence type="ECO:0000256" key="2">
    <source>
        <dbReference type="ARBA" id="ARBA00022490"/>
    </source>
</evidence>
<dbReference type="PRINTS" id="PR00380">
    <property type="entry name" value="KINESINHEAVY"/>
</dbReference>
<keyword evidence="6" id="KW-0505">Motor protein</keyword>
<reference evidence="10 11" key="1">
    <citation type="submission" date="2015-07" db="EMBL/GenBank/DDBJ databases">
        <title>High-quality genome of monoxenous trypanosomatid Leptomonas pyrrhocoris.</title>
        <authorList>
            <person name="Flegontov P."/>
            <person name="Butenko A."/>
            <person name="Firsov S."/>
            <person name="Vlcek C."/>
            <person name="Logacheva M.D."/>
            <person name="Field M."/>
            <person name="Filatov D."/>
            <person name="Flegontova O."/>
            <person name="Gerasimov E."/>
            <person name="Jackson A.P."/>
            <person name="Kelly S."/>
            <person name="Opperdoes F."/>
            <person name="O'Reilly A."/>
            <person name="Votypka J."/>
            <person name="Yurchenko V."/>
            <person name="Lukes J."/>
        </authorList>
    </citation>
    <scope>NUCLEOTIDE SEQUENCE [LARGE SCALE GENOMIC DNA]</scope>
    <source>
        <strain evidence="10">H10</strain>
    </source>
</reference>
<dbReference type="RefSeq" id="XP_015662162.1">
    <property type="nucleotide sequence ID" value="XM_015798684.1"/>
</dbReference>
<dbReference type="GO" id="GO:0007052">
    <property type="term" value="P:mitotic spindle organization"/>
    <property type="evidence" value="ECO:0007669"/>
    <property type="project" value="TreeGrafter"/>
</dbReference>
<evidence type="ECO:0000259" key="9">
    <source>
        <dbReference type="PROSITE" id="PS50067"/>
    </source>
</evidence>
<feature type="coiled-coil region" evidence="7">
    <location>
        <begin position="451"/>
        <end position="534"/>
    </location>
</feature>
<sequence length="870" mass="93556">MTERVQVVVRIRPFIPSDPPDAGLNTIVLDDTHVSVGNNRVFKVDGVFMMEAESEEIYTETVAPLVARYIGGCNASVLAYGQTGTGKTFTVQTMLPLLLTQVLESSAIREGATSARDAADGPARPPLLRLQYVEVYGETVRDLLEDPSTRLDPSKPNRLRLATTTAASPTRRRSTSPPAGGSEAKPPSALLPPSPSSSVVHTSCAVLGATIVPVHTIKEAAEFIALGDARRATGATNVHEHSSRSHAILTLFHPRFACRLDVVDLAGSERGKKTGNTGIRFQESIGINTGLLALGNVIRALSRNHRAALTKEANIVAGGDQRHPRGDRLTPASPASRPDVGGSSQHIPYRSSKLTRLLQDTLGGSSATLFIACVAPDTYNRDETLRTLQYCSLALQVLNTPFRQYDRLQRAQSRGRRGHSRSAVNSPSSEPHEEGAHEPGIDGPSGHGESRAALVARIDELQASSALLQQQYDEQDEVLASICESYADAKERLELWERELRKDEGLFTQQIRVVQLLMQENQRLRHRLGKLKATAIARSEKHRGGQHRDASAGVLDAGDHRENVPAVKEAAELDALQSDATALLRNLLHRHNAMSAAATVQKHRGEGPLAAEAGVRAAATTAPPADDPPPVSALSPYRHLNFKSGTTLPDSFGVDGVPPLRTIATETATPGAASAAASEPVQSFIRSLLRQHGILTGKENADAARAAAPGGTTLPTPLHGISDGDEVLRQRTPQDAAWRTEASPLHDATVPVVTPPVPETALMQPVKAAVYPSAGGNAAATTPPSFYSRQRAQRVAEERETDVPRSAEGDVQLLQLASELLRYEETNTDLRNQVRLLQAKVDDKAREAARLRLEVQDMKDAYSSLSAMTE</sequence>
<feature type="compositionally biased region" description="Low complexity" evidence="8">
    <location>
        <begin position="159"/>
        <end position="179"/>
    </location>
</feature>
<organism evidence="10 11">
    <name type="scientific">Leptomonas pyrrhocoris</name>
    <name type="common">Firebug parasite</name>
    <dbReference type="NCBI Taxonomy" id="157538"/>
    <lineage>
        <taxon>Eukaryota</taxon>
        <taxon>Discoba</taxon>
        <taxon>Euglenozoa</taxon>
        <taxon>Kinetoplastea</taxon>
        <taxon>Metakinetoplastina</taxon>
        <taxon>Trypanosomatida</taxon>
        <taxon>Trypanosomatidae</taxon>
        <taxon>Leishmaniinae</taxon>
        <taxon>Leptomonas</taxon>
    </lineage>
</organism>
<dbReference type="OrthoDB" id="3176171at2759"/>
<feature type="compositionally biased region" description="Basic and acidic residues" evidence="8">
    <location>
        <begin position="146"/>
        <end position="155"/>
    </location>
</feature>
<feature type="region of interest" description="Disordered" evidence="8">
    <location>
        <begin position="704"/>
        <end position="724"/>
    </location>
</feature>
<feature type="region of interest" description="Disordered" evidence="8">
    <location>
        <begin position="315"/>
        <end position="348"/>
    </location>
</feature>
<feature type="compositionally biased region" description="Basic and acidic residues" evidence="8">
    <location>
        <begin position="430"/>
        <end position="440"/>
    </location>
</feature>
<evidence type="ECO:0000256" key="7">
    <source>
        <dbReference type="SAM" id="Coils"/>
    </source>
</evidence>
<dbReference type="EMBL" id="LGTL01000003">
    <property type="protein sequence ID" value="KPA83723.1"/>
    <property type="molecule type" value="Genomic_DNA"/>
</dbReference>
<evidence type="ECO:0000313" key="11">
    <source>
        <dbReference type="Proteomes" id="UP000037923"/>
    </source>
</evidence>
<dbReference type="InterPro" id="IPR027640">
    <property type="entry name" value="Kinesin-like_fam"/>
</dbReference>
<dbReference type="SMART" id="SM00129">
    <property type="entry name" value="KISc"/>
    <property type="match status" value="1"/>
</dbReference>
<feature type="domain" description="Kinesin motor" evidence="9">
    <location>
        <begin position="4"/>
        <end position="397"/>
    </location>
</feature>
<dbReference type="InterPro" id="IPR001752">
    <property type="entry name" value="Kinesin_motor_dom"/>
</dbReference>
<keyword evidence="4 6" id="KW-0067">ATP-binding</keyword>
<dbReference type="GO" id="GO:0005524">
    <property type="term" value="F:ATP binding"/>
    <property type="evidence" value="ECO:0007669"/>
    <property type="project" value="UniProtKB-UniRule"/>
</dbReference>
<dbReference type="AlphaFoldDB" id="A0A0M9G6Y0"/>
<protein>
    <submittedName>
        <fullName evidence="10">Putative kinesin</fullName>
    </submittedName>
</protein>
<evidence type="ECO:0000313" key="10">
    <source>
        <dbReference type="EMBL" id="KPA83723.1"/>
    </source>
</evidence>
<dbReference type="Proteomes" id="UP000037923">
    <property type="component" value="Unassembled WGS sequence"/>
</dbReference>
<dbReference type="SUPFAM" id="SSF52540">
    <property type="entry name" value="P-loop containing nucleoside triphosphate hydrolases"/>
    <property type="match status" value="1"/>
</dbReference>
<keyword evidence="5 7" id="KW-0175">Coiled coil</keyword>
<evidence type="ECO:0000256" key="6">
    <source>
        <dbReference type="PROSITE-ProRule" id="PRU00283"/>
    </source>
</evidence>
<dbReference type="PANTHER" id="PTHR47969">
    <property type="entry name" value="CHROMOSOME-ASSOCIATED KINESIN KIF4A-RELATED"/>
    <property type="match status" value="1"/>
</dbReference>
<accession>A0A0M9G6Y0</accession>
<dbReference type="OMA" id="LRTLQYC"/>
<feature type="binding site" evidence="6">
    <location>
        <begin position="81"/>
        <end position="88"/>
    </location>
    <ligand>
        <name>ATP</name>
        <dbReference type="ChEBI" id="CHEBI:30616"/>
    </ligand>
</feature>
<evidence type="ECO:0000256" key="5">
    <source>
        <dbReference type="ARBA" id="ARBA00023054"/>
    </source>
</evidence>